<dbReference type="EMBL" id="JOKH01000005">
    <property type="protein sequence ID" value="KEQ16374.1"/>
    <property type="molecule type" value="Genomic_DNA"/>
</dbReference>
<accession>A0A081ND51</accession>
<organism evidence="1 2">
    <name type="scientific">Endozoicomonas numazuensis</name>
    <dbReference type="NCBI Taxonomy" id="1137799"/>
    <lineage>
        <taxon>Bacteria</taxon>
        <taxon>Pseudomonadati</taxon>
        <taxon>Pseudomonadota</taxon>
        <taxon>Gammaproteobacteria</taxon>
        <taxon>Oceanospirillales</taxon>
        <taxon>Endozoicomonadaceae</taxon>
        <taxon>Endozoicomonas</taxon>
    </lineage>
</organism>
<dbReference type="AlphaFoldDB" id="A0A081ND51"/>
<evidence type="ECO:0000313" key="2">
    <source>
        <dbReference type="Proteomes" id="UP000028073"/>
    </source>
</evidence>
<dbReference type="Proteomes" id="UP000028073">
    <property type="component" value="Unassembled WGS sequence"/>
</dbReference>
<dbReference type="RefSeq" id="WP_034839836.1">
    <property type="nucleotide sequence ID" value="NZ_JOKH01000005.1"/>
</dbReference>
<comment type="caution">
    <text evidence="1">The sequence shown here is derived from an EMBL/GenBank/DDBJ whole genome shotgun (WGS) entry which is preliminary data.</text>
</comment>
<dbReference type="OrthoDB" id="6190775at2"/>
<proteinExistence type="predicted"/>
<keyword evidence="2" id="KW-1185">Reference proteome</keyword>
<protein>
    <submittedName>
        <fullName evidence="1">Uncharacterized protein</fullName>
    </submittedName>
</protein>
<dbReference type="STRING" id="1137799.GZ78_21070"/>
<gene>
    <name evidence="1" type="ORF">GZ78_21070</name>
</gene>
<evidence type="ECO:0000313" key="1">
    <source>
        <dbReference type="EMBL" id="KEQ16374.1"/>
    </source>
</evidence>
<sequence>MTVISSIVHADDYSQLQESYQAPDLHRAYREDRVWETEIAENNKVKSRSVISVVAVSDTGFSKSSDAAVRVGPRIKKTVNSSVDTTGFDLFFTPGKGRIAGLSNLRQAMKADTDKSLNEASVLLANIMKDARKEENITWFADFGGVAILTQAMNILNRHNLKLTGHKLYLHRPTARKDSIYKLSQSLGMTVDRTFVTSNPLNTNELIGSGSLTLPFLRKQKEDSYTLLQMGMDIGKGITGGKGVWKAGAALASAATAAALFPASATVIGALGLAAKASATIPVVAAHMPNTTDRIMAKF</sequence>
<reference evidence="1 2" key="1">
    <citation type="submission" date="2014-06" db="EMBL/GenBank/DDBJ databases">
        <title>Whole Genome Sequences of Three Symbiotic Endozoicomonas Bacteria.</title>
        <authorList>
            <person name="Neave M.J."/>
            <person name="Apprill A."/>
            <person name="Voolstra C.R."/>
        </authorList>
    </citation>
    <scope>NUCLEOTIDE SEQUENCE [LARGE SCALE GENOMIC DNA]</scope>
    <source>
        <strain evidence="1 2">DSM 25634</strain>
    </source>
</reference>
<name>A0A081ND51_9GAMM</name>